<sequence>MNWKWKVDGLYPRNPEAFKPDGGAIWTTGEKGNIFEDQYFYVPKDFNWLGENFKNVKSLVSGIGLKITNIEGEKFSKDMKSISFKNKRDRNDKKNGVLGKNIYTRKVGLERVAYYKPENSEKTWELGKGVCIAHEKIGDQNVYLFIGFAEVKQGERVGERKGHKWNFNESTTFKDGIDCGYLRNVFGKEGQLIVSEDGDYQVNLNGQDNKWEANKVILFGHEEGNEKKIWNLQPAGKFEKPVVGILMGVAINLGLSEECNKAWSEEENGIKSAGGGVKLNEWRGTGWQAEKSKAYETWEAVMNMRKACINKTRDELEKNMKEEFLKGKDQNWNFLKGGGRINWRRNNDITSSDQFRRSGNRWIKWTDSTELPYKYA</sequence>
<keyword evidence="2" id="KW-1185">Reference proteome</keyword>
<dbReference type="RefSeq" id="WP_024070907.1">
    <property type="nucleotide sequence ID" value="NC_023062.1"/>
</dbReference>
<protein>
    <recommendedName>
        <fullName evidence="3">DUF31 domain-containing protein</fullName>
    </recommendedName>
</protein>
<dbReference type="Proteomes" id="UP000018745">
    <property type="component" value="Chromosome"/>
</dbReference>
<proteinExistence type="predicted"/>
<accession>A0ABN4BQY2</accession>
<name>A0ABN4BQY2_9MOLU</name>
<dbReference type="EMBL" id="CP006935">
    <property type="protein sequence ID" value="AHC40104.1"/>
    <property type="molecule type" value="Genomic_DNA"/>
</dbReference>
<reference evidence="1 2" key="1">
    <citation type="journal article" date="2014" name="Genome Announc.">
        <title>Complete Genome Sequence of Mycoplasma ovis Strain Michigan, a Hemoplasma of Sheep with Two Distinct 16S rRNA Genes.</title>
        <authorList>
            <person name="Deshuillers P.L."/>
            <person name="Santos A.P."/>
            <person name="do Nascimento N.C."/>
            <person name="Hampel J.A."/>
            <person name="Bergin I.L."/>
            <person name="Dyson M.C."/>
            <person name="Messick J.B."/>
        </authorList>
    </citation>
    <scope>NUCLEOTIDE SEQUENCE [LARGE SCALE GENOMIC DNA]</scope>
    <source>
        <strain evidence="1 2">Michigan</strain>
    </source>
</reference>
<evidence type="ECO:0000313" key="2">
    <source>
        <dbReference type="Proteomes" id="UP000018745"/>
    </source>
</evidence>
<gene>
    <name evidence="1" type="ORF">OVS_00565</name>
</gene>
<evidence type="ECO:0000313" key="1">
    <source>
        <dbReference type="EMBL" id="AHC40104.1"/>
    </source>
</evidence>
<organism evidence="1 2">
    <name type="scientific">Mycoplasma ovis str. Michigan</name>
    <dbReference type="NCBI Taxonomy" id="1415773"/>
    <lineage>
        <taxon>Bacteria</taxon>
        <taxon>Bacillati</taxon>
        <taxon>Mycoplasmatota</taxon>
        <taxon>Mollicutes</taxon>
        <taxon>Mycoplasmataceae</taxon>
        <taxon>Mycoplasma</taxon>
    </lineage>
</organism>
<evidence type="ECO:0008006" key="3">
    <source>
        <dbReference type="Google" id="ProtNLM"/>
    </source>
</evidence>